<sequence>MPAPAGRARRVLAATTVAVMGTLAVGMAVAAPSSADAGPTLGQLAAAQGRYFGSATDNPTLDNAPYTAVLGSEFNQITVGNTQKWMYTEPNRGQFDYTQADKIVAFAQAHDQIVRGHTLVWHNQLPGWIDTVPAGELLGVMRDHVANVAGHYQGEVVHWDVVNEAFEEDGTRRQSVFQQKIGDSYIAEAFKAARAADPDAKLYYNDYNIEGIGAKSDAVYNLVKSFKQQGIPIDGVGLQAHLILGQVPSTLRQNIQRFADLGVDVAITELDIRMRTPRDATKDAQQAADYRTVTNACLAVARCVGITVWDFSDGYSWIPSVFPGEGAALIYDENFAKKPSYWAVHEALGGTTTTTTTTTTGNTGSGCTATYRVTGQWHGGYQAEVTVRNTGATATSGWTVRWTFAQGQTVRSLWNGVLTADGQEMTVRNAPYNGRITVDGTTAFGFIGAHTGTNDTPTVTCATA</sequence>
<evidence type="ECO:0000313" key="15">
    <source>
        <dbReference type="Proteomes" id="UP001268819"/>
    </source>
</evidence>
<keyword evidence="4 11" id="KW-0732">Signal</keyword>
<gene>
    <name evidence="14" type="ORF">J2S66_000188</name>
</gene>
<evidence type="ECO:0000313" key="14">
    <source>
        <dbReference type="EMBL" id="MDR6591804.1"/>
    </source>
</evidence>
<feature type="signal peptide" evidence="11">
    <location>
        <begin position="1"/>
        <end position="30"/>
    </location>
</feature>
<dbReference type="EMBL" id="JAVDSG010000001">
    <property type="protein sequence ID" value="MDR6591804.1"/>
    <property type="molecule type" value="Genomic_DNA"/>
</dbReference>
<keyword evidence="7 10" id="KW-0326">Glycosidase</keyword>
<comment type="catalytic activity">
    <reaction evidence="1 10">
        <text>Endohydrolysis of (1-&gt;4)-beta-D-xylosidic linkages in xylans.</text>
        <dbReference type="EC" id="3.2.1.8"/>
    </reaction>
</comment>
<accession>A0ABU1PNZ8</accession>
<dbReference type="RefSeq" id="WP_310302484.1">
    <property type="nucleotide sequence ID" value="NZ_BAAAXB010000001.1"/>
</dbReference>
<dbReference type="SUPFAM" id="SSF51445">
    <property type="entry name" value="(Trans)glycosidases"/>
    <property type="match status" value="1"/>
</dbReference>
<feature type="domain" description="GH10" evidence="13">
    <location>
        <begin position="55"/>
        <end position="347"/>
    </location>
</feature>
<name>A0ABU1PNZ8_9PSEU</name>
<dbReference type="PANTHER" id="PTHR31490">
    <property type="entry name" value="GLYCOSYL HYDROLASE"/>
    <property type="match status" value="1"/>
</dbReference>
<dbReference type="Pfam" id="PF00553">
    <property type="entry name" value="CBM_2"/>
    <property type="match status" value="1"/>
</dbReference>
<dbReference type="SUPFAM" id="SSF49384">
    <property type="entry name" value="Carbohydrate-binding domain"/>
    <property type="match status" value="1"/>
</dbReference>
<dbReference type="PRINTS" id="PR00134">
    <property type="entry name" value="GLHYDRLASE10"/>
</dbReference>
<dbReference type="Proteomes" id="UP001268819">
    <property type="component" value="Unassembled WGS sequence"/>
</dbReference>
<evidence type="ECO:0000256" key="7">
    <source>
        <dbReference type="ARBA" id="ARBA00023295"/>
    </source>
</evidence>
<evidence type="ECO:0000256" key="10">
    <source>
        <dbReference type="RuleBase" id="RU361174"/>
    </source>
</evidence>
<dbReference type="Gene3D" id="3.20.20.80">
    <property type="entry name" value="Glycosidases"/>
    <property type="match status" value="1"/>
</dbReference>
<feature type="active site" description="Nucleophile" evidence="9">
    <location>
        <position position="269"/>
    </location>
</feature>
<dbReference type="PROSITE" id="PS00591">
    <property type="entry name" value="GH10_1"/>
    <property type="match status" value="1"/>
</dbReference>
<dbReference type="Gene3D" id="2.60.40.290">
    <property type="match status" value="1"/>
</dbReference>
<dbReference type="InterPro" id="IPR001919">
    <property type="entry name" value="CBD2"/>
</dbReference>
<dbReference type="Pfam" id="PF00331">
    <property type="entry name" value="Glyco_hydro_10"/>
    <property type="match status" value="1"/>
</dbReference>
<evidence type="ECO:0000259" key="13">
    <source>
        <dbReference type="PROSITE" id="PS51760"/>
    </source>
</evidence>
<dbReference type="EC" id="3.2.1.8" evidence="10"/>
<keyword evidence="15" id="KW-1185">Reference proteome</keyword>
<evidence type="ECO:0000256" key="4">
    <source>
        <dbReference type="ARBA" id="ARBA00022729"/>
    </source>
</evidence>
<evidence type="ECO:0000256" key="6">
    <source>
        <dbReference type="ARBA" id="ARBA00023277"/>
    </source>
</evidence>
<dbReference type="InterPro" id="IPR044846">
    <property type="entry name" value="GH10"/>
</dbReference>
<dbReference type="InterPro" id="IPR008965">
    <property type="entry name" value="CBM2/CBM3_carb-bd_dom_sf"/>
</dbReference>
<proteinExistence type="inferred from homology"/>
<dbReference type="SMART" id="SM00637">
    <property type="entry name" value="CBD_II"/>
    <property type="match status" value="1"/>
</dbReference>
<evidence type="ECO:0000256" key="11">
    <source>
        <dbReference type="SAM" id="SignalP"/>
    </source>
</evidence>
<keyword evidence="5 10" id="KW-0378">Hydrolase</keyword>
<comment type="similarity">
    <text evidence="2 10">Belongs to the glycosyl hydrolase 10 (cellulase F) family.</text>
</comment>
<comment type="caution">
    <text evidence="14">The sequence shown here is derived from an EMBL/GenBank/DDBJ whole genome shotgun (WGS) entry which is preliminary data.</text>
</comment>
<dbReference type="PROSITE" id="PS51760">
    <property type="entry name" value="GH10_2"/>
    <property type="match status" value="1"/>
</dbReference>
<keyword evidence="8 10" id="KW-0624">Polysaccharide degradation</keyword>
<evidence type="ECO:0000259" key="12">
    <source>
        <dbReference type="PROSITE" id="PS51173"/>
    </source>
</evidence>
<feature type="chain" id="PRO_5046864702" description="Beta-xylanase" evidence="11">
    <location>
        <begin position="31"/>
        <end position="464"/>
    </location>
</feature>
<dbReference type="InterPro" id="IPR012291">
    <property type="entry name" value="CBM2_carb-bd_dom_sf"/>
</dbReference>
<evidence type="ECO:0000256" key="1">
    <source>
        <dbReference type="ARBA" id="ARBA00000681"/>
    </source>
</evidence>
<feature type="domain" description="CBM2" evidence="12">
    <location>
        <begin position="360"/>
        <end position="464"/>
    </location>
</feature>
<dbReference type="InterPro" id="IPR031158">
    <property type="entry name" value="GH10_AS"/>
</dbReference>
<evidence type="ECO:0000256" key="8">
    <source>
        <dbReference type="ARBA" id="ARBA00023326"/>
    </source>
</evidence>
<dbReference type="SMART" id="SM00633">
    <property type="entry name" value="Glyco_10"/>
    <property type="match status" value="1"/>
</dbReference>
<protein>
    <recommendedName>
        <fullName evidence="10">Beta-xylanase</fullName>
        <ecNumber evidence="10">3.2.1.8</ecNumber>
    </recommendedName>
</protein>
<keyword evidence="3" id="KW-0858">Xylan degradation</keyword>
<dbReference type="InterPro" id="IPR001000">
    <property type="entry name" value="GH10_dom"/>
</dbReference>
<evidence type="ECO:0000256" key="9">
    <source>
        <dbReference type="PROSITE-ProRule" id="PRU10061"/>
    </source>
</evidence>
<organism evidence="14 15">
    <name type="scientific">Saccharothrix longispora</name>
    <dbReference type="NCBI Taxonomy" id="33920"/>
    <lineage>
        <taxon>Bacteria</taxon>
        <taxon>Bacillati</taxon>
        <taxon>Actinomycetota</taxon>
        <taxon>Actinomycetes</taxon>
        <taxon>Pseudonocardiales</taxon>
        <taxon>Pseudonocardiaceae</taxon>
        <taxon>Saccharothrix</taxon>
    </lineage>
</organism>
<dbReference type="PANTHER" id="PTHR31490:SF88">
    <property type="entry name" value="BETA-XYLANASE"/>
    <property type="match status" value="1"/>
</dbReference>
<evidence type="ECO:0000256" key="2">
    <source>
        <dbReference type="ARBA" id="ARBA00007495"/>
    </source>
</evidence>
<dbReference type="PROSITE" id="PS51173">
    <property type="entry name" value="CBM2"/>
    <property type="match status" value="1"/>
</dbReference>
<evidence type="ECO:0000256" key="3">
    <source>
        <dbReference type="ARBA" id="ARBA00022651"/>
    </source>
</evidence>
<evidence type="ECO:0000256" key="5">
    <source>
        <dbReference type="ARBA" id="ARBA00022801"/>
    </source>
</evidence>
<dbReference type="GO" id="GO:0031176">
    <property type="term" value="F:endo-1,4-beta-xylanase activity"/>
    <property type="evidence" value="ECO:0007669"/>
    <property type="project" value="UniProtKB-EC"/>
</dbReference>
<keyword evidence="6 10" id="KW-0119">Carbohydrate metabolism</keyword>
<reference evidence="14 15" key="1">
    <citation type="submission" date="2023-07" db="EMBL/GenBank/DDBJ databases">
        <title>Sequencing the genomes of 1000 actinobacteria strains.</title>
        <authorList>
            <person name="Klenk H.-P."/>
        </authorList>
    </citation>
    <scope>NUCLEOTIDE SEQUENCE [LARGE SCALE GENOMIC DNA]</scope>
    <source>
        <strain evidence="14 15">DSM 43749</strain>
    </source>
</reference>
<dbReference type="InterPro" id="IPR017853">
    <property type="entry name" value="GH"/>
</dbReference>